<keyword evidence="16" id="KW-0675">Receptor</keyword>
<evidence type="ECO:0000256" key="1">
    <source>
        <dbReference type="ARBA" id="ARBA00000085"/>
    </source>
</evidence>
<keyword evidence="11" id="KW-0547">Nucleotide-binding</keyword>
<dbReference type="InterPro" id="IPR000014">
    <property type="entry name" value="PAS"/>
</dbReference>
<dbReference type="Gene3D" id="3.30.450.40">
    <property type="match status" value="1"/>
</dbReference>
<evidence type="ECO:0000256" key="7">
    <source>
        <dbReference type="ARBA" id="ARBA00022630"/>
    </source>
</evidence>
<keyword evidence="9" id="KW-0808">Transferase</keyword>
<evidence type="ECO:0000256" key="14">
    <source>
        <dbReference type="ARBA" id="ARBA00022991"/>
    </source>
</evidence>
<evidence type="ECO:0000313" key="20">
    <source>
        <dbReference type="Proteomes" id="UP000707352"/>
    </source>
</evidence>
<dbReference type="SMART" id="SM00065">
    <property type="entry name" value="GAF"/>
    <property type="match status" value="1"/>
</dbReference>
<dbReference type="SMART" id="SM00086">
    <property type="entry name" value="PAC"/>
    <property type="match status" value="3"/>
</dbReference>
<dbReference type="Pfam" id="PF08447">
    <property type="entry name" value="PAS_3"/>
    <property type="match status" value="3"/>
</dbReference>
<feature type="domain" description="PAC" evidence="18">
    <location>
        <begin position="496"/>
        <end position="548"/>
    </location>
</feature>
<keyword evidence="6" id="KW-0716">Sensory transduction</keyword>
<evidence type="ECO:0000259" key="17">
    <source>
        <dbReference type="PROSITE" id="PS50112"/>
    </source>
</evidence>
<feature type="domain" description="PAC" evidence="18">
    <location>
        <begin position="69"/>
        <end position="120"/>
    </location>
</feature>
<evidence type="ECO:0000256" key="6">
    <source>
        <dbReference type="ARBA" id="ARBA00022606"/>
    </source>
</evidence>
<keyword evidence="8" id="KW-0288">FMN</keyword>
<dbReference type="InterPro" id="IPR003018">
    <property type="entry name" value="GAF"/>
</dbReference>
<dbReference type="CDD" id="cd00130">
    <property type="entry name" value="PAS"/>
    <property type="match status" value="3"/>
</dbReference>
<dbReference type="Pfam" id="PF01590">
    <property type="entry name" value="GAF"/>
    <property type="match status" value="1"/>
</dbReference>
<dbReference type="InterPro" id="IPR013655">
    <property type="entry name" value="PAS_fold_3"/>
</dbReference>
<evidence type="ECO:0000256" key="13">
    <source>
        <dbReference type="ARBA" id="ARBA00022840"/>
    </source>
</evidence>
<dbReference type="SMART" id="SM00911">
    <property type="entry name" value="HWE_HK"/>
    <property type="match status" value="1"/>
</dbReference>
<dbReference type="PROSITE" id="PS50113">
    <property type="entry name" value="PAC"/>
    <property type="match status" value="3"/>
</dbReference>
<dbReference type="SMART" id="SM00091">
    <property type="entry name" value="PAS"/>
    <property type="match status" value="3"/>
</dbReference>
<dbReference type="Proteomes" id="UP000707352">
    <property type="component" value="Unassembled WGS sequence"/>
</dbReference>
<keyword evidence="12" id="KW-0418">Kinase</keyword>
<dbReference type="InterPro" id="IPR000700">
    <property type="entry name" value="PAS-assoc_C"/>
</dbReference>
<feature type="domain" description="PAC" evidence="18">
    <location>
        <begin position="367"/>
        <end position="419"/>
    </location>
</feature>
<dbReference type="InterPro" id="IPR011102">
    <property type="entry name" value="Sig_transdc_His_kinase_HWE"/>
</dbReference>
<feature type="domain" description="PAS" evidence="17">
    <location>
        <begin position="23"/>
        <end position="66"/>
    </location>
</feature>
<protein>
    <recommendedName>
        <fullName evidence="3">Blue-light-activated histidine kinase</fullName>
        <ecNumber evidence="2">2.7.13.3</ecNumber>
    </recommendedName>
</protein>
<comment type="caution">
    <text evidence="19">The sequence shown here is derived from an EMBL/GenBank/DDBJ whole genome shotgun (WGS) entry which is preliminary data.</text>
</comment>
<gene>
    <name evidence="19" type="ORF">HB375_09590</name>
</gene>
<evidence type="ECO:0000256" key="12">
    <source>
        <dbReference type="ARBA" id="ARBA00022777"/>
    </source>
</evidence>
<keyword evidence="7" id="KW-0285">Flavoprotein</keyword>
<dbReference type="Pfam" id="PF07536">
    <property type="entry name" value="HWE_HK"/>
    <property type="match status" value="1"/>
</dbReference>
<keyword evidence="20" id="KW-1185">Reference proteome</keyword>
<evidence type="ECO:0000256" key="11">
    <source>
        <dbReference type="ARBA" id="ARBA00022741"/>
    </source>
</evidence>
<reference evidence="19 20" key="1">
    <citation type="submission" date="2020-03" db="EMBL/GenBank/DDBJ databases">
        <title>The genome sequence of Microvirga sp. c23x22.</title>
        <authorList>
            <person name="Zhang X."/>
        </authorList>
    </citation>
    <scope>NUCLEOTIDE SEQUENCE [LARGE SCALE GENOMIC DNA]</scope>
    <source>
        <strain evidence="20">c23x22</strain>
    </source>
</reference>
<accession>A0ABX0VCP8</accession>
<dbReference type="InterPro" id="IPR035965">
    <property type="entry name" value="PAS-like_dom_sf"/>
</dbReference>
<evidence type="ECO:0000256" key="9">
    <source>
        <dbReference type="ARBA" id="ARBA00022679"/>
    </source>
</evidence>
<evidence type="ECO:0000256" key="4">
    <source>
        <dbReference type="ARBA" id="ARBA00022543"/>
    </source>
</evidence>
<keyword evidence="13" id="KW-0067">ATP-binding</keyword>
<evidence type="ECO:0000256" key="10">
    <source>
        <dbReference type="ARBA" id="ARBA00022737"/>
    </source>
</evidence>
<evidence type="ECO:0000259" key="18">
    <source>
        <dbReference type="PROSITE" id="PS50113"/>
    </source>
</evidence>
<evidence type="ECO:0000256" key="2">
    <source>
        <dbReference type="ARBA" id="ARBA00012438"/>
    </source>
</evidence>
<keyword evidence="15" id="KW-0843">Virulence</keyword>
<dbReference type="InterPro" id="IPR036890">
    <property type="entry name" value="HATPase_C_sf"/>
</dbReference>
<sequence>MALEVGKLGSWERDLETDEFSASASFKAMFGLSPNESMTYAQLQQILHPDDVERINLAIEFALTTKTDFNVEHRIIKPDGRSGRVLTRGLAVYENDQPVRLIGVSQDTSERAKAKEESHLAQRRQEFLLNLNDQLQSFDDPHEIMEAMARSLGRLLKVDSAGYGEYDAVTDLVHSEREWSRGAISNEGRSYRLHDLPSWMAEEFKQGRVVVSRDVKMDPRVSDPALQSLYSITNIRTILTTPLLKNGRLEAMLYVSSSEPRNWSDEDISLIQDVAKRTWAAVEKARAEIGLRETEARFRIIAESLPALVWILNSDFQLTYANERWVKYSGMPAEQALGHSWMGAIHPDDIARIMEDAKEVRRNESSYETEARCRSADGEYRWHLFQAAPLHGARGEFKGWVGTSVDIHDMKETEKALRASEERLALAQRAAGIGVFDWDIPSGKVTWTPEQERLFGVDPGTFKGDLAAWEERVHRDDLVAYNKEVQEALARHAPEINVTYRIHRADRALRVIDTIALIFYDDQKNPLRMVGVNLDITRYKQAELRQQLLIRELHHRVKNTLATVQAIVGSTARTATSIDEFYQGFVGRIVSLARTHNLLTEDLWQKAALEDLIRTELGPYEDEARNRVTVEGPFVELPSEAAVPVGMAIHELTTNAAKHGALSTFGGAVEVKWSVEHSGEKPILHFSWTEQGGPRVAAPSQQGFGSRLLQRVLTTQLQADVKMDFRSDGLRFTMTMPIPGEPPPFNPDH</sequence>
<evidence type="ECO:0000256" key="8">
    <source>
        <dbReference type="ARBA" id="ARBA00022643"/>
    </source>
</evidence>
<organism evidence="19 20">
    <name type="scientific">Microvirga terricola</name>
    <dbReference type="NCBI Taxonomy" id="2719797"/>
    <lineage>
        <taxon>Bacteria</taxon>
        <taxon>Pseudomonadati</taxon>
        <taxon>Pseudomonadota</taxon>
        <taxon>Alphaproteobacteria</taxon>
        <taxon>Hyphomicrobiales</taxon>
        <taxon>Methylobacteriaceae</taxon>
        <taxon>Microvirga</taxon>
    </lineage>
</organism>
<dbReference type="PANTHER" id="PTHR41523:SF8">
    <property type="entry name" value="ETHYLENE RESPONSE SENSOR PROTEIN"/>
    <property type="match status" value="1"/>
</dbReference>
<name>A0ABX0VCP8_9HYPH</name>
<evidence type="ECO:0000256" key="5">
    <source>
        <dbReference type="ARBA" id="ARBA00022553"/>
    </source>
</evidence>
<dbReference type="SUPFAM" id="SSF55781">
    <property type="entry name" value="GAF domain-like"/>
    <property type="match status" value="1"/>
</dbReference>
<dbReference type="EC" id="2.7.13.3" evidence="2"/>
<dbReference type="InterPro" id="IPR029016">
    <property type="entry name" value="GAF-like_dom_sf"/>
</dbReference>
<dbReference type="RefSeq" id="WP_167672775.1">
    <property type="nucleotide sequence ID" value="NZ_JAATJS010000003.1"/>
</dbReference>
<dbReference type="Gene3D" id="3.30.565.10">
    <property type="entry name" value="Histidine kinase-like ATPase, C-terminal domain"/>
    <property type="match status" value="1"/>
</dbReference>
<dbReference type="Gene3D" id="2.10.70.100">
    <property type="match status" value="2"/>
</dbReference>
<keyword evidence="4" id="KW-0600">Photoreceptor protein</keyword>
<evidence type="ECO:0000313" key="19">
    <source>
        <dbReference type="EMBL" id="NIX76866.1"/>
    </source>
</evidence>
<evidence type="ECO:0000256" key="3">
    <source>
        <dbReference type="ARBA" id="ARBA00021740"/>
    </source>
</evidence>
<dbReference type="NCBIfam" id="TIGR00229">
    <property type="entry name" value="sensory_box"/>
    <property type="match status" value="1"/>
</dbReference>
<dbReference type="PROSITE" id="PS50112">
    <property type="entry name" value="PAS"/>
    <property type="match status" value="2"/>
</dbReference>
<proteinExistence type="predicted"/>
<dbReference type="SUPFAM" id="SSF55785">
    <property type="entry name" value="PYP-like sensor domain (PAS domain)"/>
    <property type="match status" value="3"/>
</dbReference>
<keyword evidence="10" id="KW-0677">Repeat</keyword>
<dbReference type="PANTHER" id="PTHR41523">
    <property type="entry name" value="TWO-COMPONENT SYSTEM SENSOR PROTEIN"/>
    <property type="match status" value="1"/>
</dbReference>
<dbReference type="EMBL" id="JAATJS010000003">
    <property type="protein sequence ID" value="NIX76866.1"/>
    <property type="molecule type" value="Genomic_DNA"/>
</dbReference>
<evidence type="ECO:0000256" key="16">
    <source>
        <dbReference type="ARBA" id="ARBA00023170"/>
    </source>
</evidence>
<comment type="catalytic activity">
    <reaction evidence="1">
        <text>ATP + protein L-histidine = ADP + protein N-phospho-L-histidine.</text>
        <dbReference type="EC" id="2.7.13.3"/>
    </reaction>
</comment>
<keyword evidence="14" id="KW-0157">Chromophore</keyword>
<dbReference type="InterPro" id="IPR001610">
    <property type="entry name" value="PAC"/>
</dbReference>
<keyword evidence="5" id="KW-0597">Phosphoprotein</keyword>
<feature type="domain" description="PAS" evidence="17">
    <location>
        <begin position="294"/>
        <end position="364"/>
    </location>
</feature>
<evidence type="ECO:0000256" key="15">
    <source>
        <dbReference type="ARBA" id="ARBA00023026"/>
    </source>
</evidence>
<dbReference type="Gene3D" id="3.30.450.20">
    <property type="entry name" value="PAS domain"/>
    <property type="match status" value="3"/>
</dbReference>